<evidence type="ECO:0000256" key="10">
    <source>
        <dbReference type="ARBA" id="ARBA00023136"/>
    </source>
</evidence>
<dbReference type="Gene3D" id="1.20.1560.10">
    <property type="entry name" value="ABC transporter type 1, transmembrane domain"/>
    <property type="match status" value="1"/>
</dbReference>
<evidence type="ECO:0000256" key="9">
    <source>
        <dbReference type="ARBA" id="ARBA00022989"/>
    </source>
</evidence>
<evidence type="ECO:0000313" key="15">
    <source>
        <dbReference type="Proteomes" id="UP000051176"/>
    </source>
</evidence>
<keyword evidence="15" id="KW-1185">Reference proteome</keyword>
<evidence type="ECO:0000256" key="4">
    <source>
        <dbReference type="ARBA" id="ARBA00022670"/>
    </source>
</evidence>
<dbReference type="PROSITE" id="PS50929">
    <property type="entry name" value="ABC_TM1F"/>
    <property type="match status" value="1"/>
</dbReference>
<keyword evidence="7" id="KW-0378">Hydrolase</keyword>
<dbReference type="GO" id="GO:0006508">
    <property type="term" value="P:proteolysis"/>
    <property type="evidence" value="ECO:0007669"/>
    <property type="project" value="UniProtKB-KW"/>
</dbReference>
<dbReference type="CDD" id="cd03228">
    <property type="entry name" value="ABCC_MRP_Like"/>
    <property type="match status" value="1"/>
</dbReference>
<dbReference type="InterPro" id="IPR039421">
    <property type="entry name" value="Type_1_exporter"/>
</dbReference>
<keyword evidence="8" id="KW-0067">ATP-binding</keyword>
<feature type="transmembrane region" description="Helical" evidence="11">
    <location>
        <begin position="64"/>
        <end position="89"/>
    </location>
</feature>
<evidence type="ECO:0000256" key="3">
    <source>
        <dbReference type="ARBA" id="ARBA00022475"/>
    </source>
</evidence>
<keyword evidence="3" id="KW-1003">Cell membrane</keyword>
<evidence type="ECO:0000256" key="8">
    <source>
        <dbReference type="ARBA" id="ARBA00022840"/>
    </source>
</evidence>
<proteinExistence type="predicted"/>
<dbReference type="EMBL" id="AZCZ01000020">
    <property type="protein sequence ID" value="KRK36496.1"/>
    <property type="molecule type" value="Genomic_DNA"/>
</dbReference>
<evidence type="ECO:0000256" key="1">
    <source>
        <dbReference type="ARBA" id="ARBA00004651"/>
    </source>
</evidence>
<dbReference type="InterPro" id="IPR003593">
    <property type="entry name" value="AAA+_ATPase"/>
</dbReference>
<dbReference type="GO" id="GO:0016887">
    <property type="term" value="F:ATP hydrolysis activity"/>
    <property type="evidence" value="ECO:0007669"/>
    <property type="project" value="InterPro"/>
</dbReference>
<dbReference type="STRING" id="357278.IV61_GL000857"/>
<dbReference type="eggNOG" id="COG4988">
    <property type="taxonomic scope" value="Bacteria"/>
</dbReference>
<dbReference type="InterPro" id="IPR036640">
    <property type="entry name" value="ABC1_TM_sf"/>
</dbReference>
<feature type="domain" description="ABC transmembrane type-1" evidence="13">
    <location>
        <begin position="24"/>
        <end position="306"/>
    </location>
</feature>
<keyword evidence="6" id="KW-0547">Nucleotide-binding</keyword>
<dbReference type="CDD" id="cd18584">
    <property type="entry name" value="ABC_6TM_AarD_CydD"/>
    <property type="match status" value="1"/>
</dbReference>
<sequence length="585" mass="64857">MFRGGVILIDQRVFKFPGVKPAAAVMAVLTFIQAFMIIFQARYLSIAIVNLWHMKSVRTIVAPLALFAVAFLARHLLTLAQNWLLYPFVEKTTKTLRKQFMAKLFDLGPSVVAQKGTGNVVTMGLEGIDKIQTYLMLIIGKVLDLSLTPWIVLIYIALIQWKEALFLLAIYPLIIFFMIILGLAAQAKADRQYAGYQRLSNHFVDTLRGLPTLKQLGLNKTYANNVYQVSEDYRKKTMSTLTIAMTSTFALDFFTTLSIAIIAVFLGFGLMNGTIHLLPALIILTLAPDYFAPIRNFANDYHATLNGKNALTAVLDVLQRKTPADRDLLPVRDPVWQANDAIKFDHVNVSYEATDKPTLKNINFDVRGFQKVGIIGASGSGKSTLINTLGGFLSPDDGQINVRGTAVPHLDQQAWQHSFVYIPQAPYLFHASLRDNLAFYAPNASDDAIAAAAAKAGLTDWIATLPAGLDTPIGEGARGVSGGQAQRIALARAFLDDSRRILLFDEPTAHLDIETEVELKQTMLPVFDNHLVFFATHRLHWMNEMDYILVMDHGEIVQQGTPAELQQQGGAYVRLRSEMEGATVK</sequence>
<keyword evidence="2" id="KW-0813">Transport</keyword>
<dbReference type="SUPFAM" id="SSF90123">
    <property type="entry name" value="ABC transporter transmembrane region"/>
    <property type="match status" value="1"/>
</dbReference>
<gene>
    <name evidence="14" type="ORF">FD07_GL000802</name>
</gene>
<keyword evidence="7" id="KW-0788">Thiol protease</keyword>
<dbReference type="PANTHER" id="PTHR24221">
    <property type="entry name" value="ATP-BINDING CASSETTE SUB-FAMILY B"/>
    <property type="match status" value="1"/>
</dbReference>
<dbReference type="SMART" id="SM00382">
    <property type="entry name" value="AAA"/>
    <property type="match status" value="1"/>
</dbReference>
<dbReference type="Pfam" id="PF00664">
    <property type="entry name" value="ABC_membrane"/>
    <property type="match status" value="1"/>
</dbReference>
<dbReference type="InterPro" id="IPR011527">
    <property type="entry name" value="ABC1_TM_dom"/>
</dbReference>
<evidence type="ECO:0000313" key="14">
    <source>
        <dbReference type="EMBL" id="KRK36496.1"/>
    </source>
</evidence>
<dbReference type="InterPro" id="IPR027417">
    <property type="entry name" value="P-loop_NTPase"/>
</dbReference>
<evidence type="ECO:0000256" key="7">
    <source>
        <dbReference type="ARBA" id="ARBA00022807"/>
    </source>
</evidence>
<keyword evidence="5 11" id="KW-0812">Transmembrane</keyword>
<dbReference type="GO" id="GO:0034040">
    <property type="term" value="F:ATPase-coupled lipid transmembrane transporter activity"/>
    <property type="evidence" value="ECO:0007669"/>
    <property type="project" value="TreeGrafter"/>
</dbReference>
<dbReference type="NCBIfam" id="TIGR02857">
    <property type="entry name" value="CydD"/>
    <property type="match status" value="1"/>
</dbReference>
<evidence type="ECO:0000259" key="12">
    <source>
        <dbReference type="PROSITE" id="PS50893"/>
    </source>
</evidence>
<keyword evidence="9 11" id="KW-1133">Transmembrane helix</keyword>
<feature type="transmembrane region" description="Helical" evidence="11">
    <location>
        <begin position="21"/>
        <end position="44"/>
    </location>
</feature>
<evidence type="ECO:0000256" key="6">
    <source>
        <dbReference type="ARBA" id="ARBA00022741"/>
    </source>
</evidence>
<dbReference type="GO" id="GO:0005886">
    <property type="term" value="C:plasma membrane"/>
    <property type="evidence" value="ECO:0007669"/>
    <property type="project" value="UniProtKB-SubCell"/>
</dbReference>
<dbReference type="PROSITE" id="PS50893">
    <property type="entry name" value="ABC_TRANSPORTER_2"/>
    <property type="match status" value="1"/>
</dbReference>
<evidence type="ECO:0000256" key="11">
    <source>
        <dbReference type="SAM" id="Phobius"/>
    </source>
</evidence>
<dbReference type="AlphaFoldDB" id="A0A0R1GRH3"/>
<dbReference type="Proteomes" id="UP000051176">
    <property type="component" value="Unassembled WGS sequence"/>
</dbReference>
<dbReference type="Pfam" id="PF00005">
    <property type="entry name" value="ABC_tran"/>
    <property type="match status" value="1"/>
</dbReference>
<comment type="caution">
    <text evidence="14">The sequence shown here is derived from an EMBL/GenBank/DDBJ whole genome shotgun (WGS) entry which is preliminary data.</text>
</comment>
<feature type="domain" description="ABC transporter" evidence="12">
    <location>
        <begin position="342"/>
        <end position="578"/>
    </location>
</feature>
<evidence type="ECO:0000256" key="5">
    <source>
        <dbReference type="ARBA" id="ARBA00022692"/>
    </source>
</evidence>
<evidence type="ECO:0000256" key="2">
    <source>
        <dbReference type="ARBA" id="ARBA00022448"/>
    </source>
</evidence>
<dbReference type="InterPro" id="IPR003439">
    <property type="entry name" value="ABC_transporter-like_ATP-bd"/>
</dbReference>
<dbReference type="GO" id="GO:0140359">
    <property type="term" value="F:ABC-type transporter activity"/>
    <property type="evidence" value="ECO:0007669"/>
    <property type="project" value="InterPro"/>
</dbReference>
<evidence type="ECO:0000259" key="13">
    <source>
        <dbReference type="PROSITE" id="PS50929"/>
    </source>
</evidence>
<accession>A0A0R1GRH3</accession>
<keyword evidence="4" id="KW-0645">Protease</keyword>
<dbReference type="Gene3D" id="3.40.50.300">
    <property type="entry name" value="P-loop containing nucleotide triphosphate hydrolases"/>
    <property type="match status" value="1"/>
</dbReference>
<feature type="transmembrane region" description="Helical" evidence="11">
    <location>
        <begin position="134"/>
        <end position="158"/>
    </location>
</feature>
<organism evidence="14 15">
    <name type="scientific">Levilactobacillus parabrevis ATCC 53295</name>
    <dbReference type="NCBI Taxonomy" id="1267003"/>
    <lineage>
        <taxon>Bacteria</taxon>
        <taxon>Bacillati</taxon>
        <taxon>Bacillota</taxon>
        <taxon>Bacilli</taxon>
        <taxon>Lactobacillales</taxon>
        <taxon>Lactobacillaceae</taxon>
        <taxon>Levilactobacillus</taxon>
    </lineage>
</organism>
<feature type="transmembrane region" description="Helical" evidence="11">
    <location>
        <begin position="274"/>
        <end position="292"/>
    </location>
</feature>
<dbReference type="PATRIC" id="fig|1267003.4.peg.852"/>
<dbReference type="FunFam" id="3.40.50.300:FF:000299">
    <property type="entry name" value="ABC transporter ATP-binding protein/permease"/>
    <property type="match status" value="1"/>
</dbReference>
<protein>
    <submittedName>
        <fullName evidence="14">Thiol reductant ABC exporter, CydD subunit</fullName>
    </submittedName>
</protein>
<dbReference type="PROSITE" id="PS00211">
    <property type="entry name" value="ABC_TRANSPORTER_1"/>
    <property type="match status" value="1"/>
</dbReference>
<dbReference type="GO" id="GO:0005524">
    <property type="term" value="F:ATP binding"/>
    <property type="evidence" value="ECO:0007669"/>
    <property type="project" value="UniProtKB-KW"/>
</dbReference>
<reference evidence="14 15" key="1">
    <citation type="journal article" date="2015" name="Genome Announc.">
        <title>Expanding the biotechnology potential of lactobacilli through comparative genomics of 213 strains and associated genera.</title>
        <authorList>
            <person name="Sun Z."/>
            <person name="Harris H.M."/>
            <person name="McCann A."/>
            <person name="Guo C."/>
            <person name="Argimon S."/>
            <person name="Zhang W."/>
            <person name="Yang X."/>
            <person name="Jeffery I.B."/>
            <person name="Cooney J.C."/>
            <person name="Kagawa T.F."/>
            <person name="Liu W."/>
            <person name="Song Y."/>
            <person name="Salvetti E."/>
            <person name="Wrobel A."/>
            <person name="Rasinkangas P."/>
            <person name="Parkhill J."/>
            <person name="Rea M.C."/>
            <person name="O'Sullivan O."/>
            <person name="Ritari J."/>
            <person name="Douillard F.P."/>
            <person name="Paul Ross R."/>
            <person name="Yang R."/>
            <person name="Briner A.E."/>
            <person name="Felis G.E."/>
            <person name="de Vos W.M."/>
            <person name="Barrangou R."/>
            <person name="Klaenhammer T.R."/>
            <person name="Caufield P.W."/>
            <person name="Cui Y."/>
            <person name="Zhang H."/>
            <person name="O'Toole P.W."/>
        </authorList>
    </citation>
    <scope>NUCLEOTIDE SEQUENCE [LARGE SCALE GENOMIC DNA]</scope>
    <source>
        <strain evidence="14 15">ATCC 53295</strain>
    </source>
</reference>
<dbReference type="GO" id="GO:0042883">
    <property type="term" value="P:cysteine transport"/>
    <property type="evidence" value="ECO:0007669"/>
    <property type="project" value="InterPro"/>
</dbReference>
<name>A0A0R1GRH3_9LACO</name>
<dbReference type="PANTHER" id="PTHR24221:SF614">
    <property type="entry name" value="GLUTATHIONE_L-CYSTEINE TRANSPORT SYSTEM ATP-BINDING_PERMEASE PROTEIN CYDC"/>
    <property type="match status" value="1"/>
</dbReference>
<feature type="transmembrane region" description="Helical" evidence="11">
    <location>
        <begin position="164"/>
        <end position="185"/>
    </location>
</feature>
<comment type="subcellular location">
    <subcellularLocation>
        <location evidence="1">Cell membrane</location>
        <topology evidence="1">Multi-pass membrane protein</topology>
    </subcellularLocation>
</comment>
<dbReference type="InterPro" id="IPR014216">
    <property type="entry name" value="ABC_transptr_CydD"/>
</dbReference>
<feature type="transmembrane region" description="Helical" evidence="11">
    <location>
        <begin position="243"/>
        <end position="268"/>
    </location>
</feature>
<dbReference type="SUPFAM" id="SSF52540">
    <property type="entry name" value="P-loop containing nucleoside triphosphate hydrolases"/>
    <property type="match status" value="1"/>
</dbReference>
<keyword evidence="10 11" id="KW-0472">Membrane</keyword>
<dbReference type="InterPro" id="IPR017871">
    <property type="entry name" value="ABC_transporter-like_CS"/>
</dbReference>
<dbReference type="GO" id="GO:0008234">
    <property type="term" value="F:cysteine-type peptidase activity"/>
    <property type="evidence" value="ECO:0007669"/>
    <property type="project" value="UniProtKB-KW"/>
</dbReference>